<dbReference type="Proteomes" id="UP000821866">
    <property type="component" value="Chromosome 2"/>
</dbReference>
<proteinExistence type="predicted"/>
<dbReference type="EMBL" id="JABSTU010000004">
    <property type="protein sequence ID" value="KAH8032817.1"/>
    <property type="molecule type" value="Genomic_DNA"/>
</dbReference>
<evidence type="ECO:0000256" key="2">
    <source>
        <dbReference type="SAM" id="Phobius"/>
    </source>
</evidence>
<feature type="transmembrane region" description="Helical" evidence="2">
    <location>
        <begin position="154"/>
        <end position="174"/>
    </location>
</feature>
<protein>
    <submittedName>
        <fullName evidence="3">Uncharacterized protein</fullName>
    </submittedName>
</protein>
<evidence type="ECO:0000313" key="3">
    <source>
        <dbReference type="EMBL" id="KAH8032817.1"/>
    </source>
</evidence>
<feature type="transmembrane region" description="Helical" evidence="2">
    <location>
        <begin position="186"/>
        <end position="207"/>
    </location>
</feature>
<dbReference type="PANTHER" id="PTHR11161">
    <property type="entry name" value="O-ACYLTRANSFERASE"/>
    <property type="match status" value="1"/>
</dbReference>
<feature type="region of interest" description="Disordered" evidence="1">
    <location>
        <begin position="1"/>
        <end position="34"/>
    </location>
</feature>
<keyword evidence="2" id="KW-0472">Membrane</keyword>
<dbReference type="AlphaFoldDB" id="A0A9J6EEL6"/>
<keyword evidence="2" id="KW-1133">Transmembrane helix</keyword>
<evidence type="ECO:0000256" key="1">
    <source>
        <dbReference type="SAM" id="MobiDB-lite"/>
    </source>
</evidence>
<feature type="transmembrane region" description="Helical" evidence="2">
    <location>
        <begin position="127"/>
        <end position="147"/>
    </location>
</feature>
<reference evidence="3" key="1">
    <citation type="journal article" date="2020" name="Cell">
        <title>Large-Scale Comparative Analyses of Tick Genomes Elucidate Their Genetic Diversity and Vector Capacities.</title>
        <authorList>
            <consortium name="Tick Genome and Microbiome Consortium (TIGMIC)"/>
            <person name="Jia N."/>
            <person name="Wang J."/>
            <person name="Shi W."/>
            <person name="Du L."/>
            <person name="Sun Y."/>
            <person name="Zhan W."/>
            <person name="Jiang J.F."/>
            <person name="Wang Q."/>
            <person name="Zhang B."/>
            <person name="Ji P."/>
            <person name="Bell-Sakyi L."/>
            <person name="Cui X.M."/>
            <person name="Yuan T.T."/>
            <person name="Jiang B.G."/>
            <person name="Yang W.F."/>
            <person name="Lam T.T."/>
            <person name="Chang Q.C."/>
            <person name="Ding S.J."/>
            <person name="Wang X.J."/>
            <person name="Zhu J.G."/>
            <person name="Ruan X.D."/>
            <person name="Zhao L."/>
            <person name="Wei J.T."/>
            <person name="Ye R.Z."/>
            <person name="Que T.C."/>
            <person name="Du C.H."/>
            <person name="Zhou Y.H."/>
            <person name="Cheng J.X."/>
            <person name="Dai P.F."/>
            <person name="Guo W.B."/>
            <person name="Han X.H."/>
            <person name="Huang E.J."/>
            <person name="Li L.F."/>
            <person name="Wei W."/>
            <person name="Gao Y.C."/>
            <person name="Liu J.Z."/>
            <person name="Shao H.Z."/>
            <person name="Wang X."/>
            <person name="Wang C.C."/>
            <person name="Yang T.C."/>
            <person name="Huo Q.B."/>
            <person name="Li W."/>
            <person name="Chen H.Y."/>
            <person name="Chen S.E."/>
            <person name="Zhou L.G."/>
            <person name="Ni X.B."/>
            <person name="Tian J.H."/>
            <person name="Sheng Y."/>
            <person name="Liu T."/>
            <person name="Pan Y.S."/>
            <person name="Xia L.Y."/>
            <person name="Li J."/>
            <person name="Zhao F."/>
            <person name="Cao W.C."/>
        </authorList>
    </citation>
    <scope>NUCLEOTIDE SEQUENCE</scope>
    <source>
        <strain evidence="3">Rmic-2018</strain>
    </source>
</reference>
<reference evidence="3" key="2">
    <citation type="submission" date="2021-09" db="EMBL/GenBank/DDBJ databases">
        <authorList>
            <person name="Jia N."/>
            <person name="Wang J."/>
            <person name="Shi W."/>
            <person name="Du L."/>
            <person name="Sun Y."/>
            <person name="Zhan W."/>
            <person name="Jiang J."/>
            <person name="Wang Q."/>
            <person name="Zhang B."/>
            <person name="Ji P."/>
            <person name="Sakyi L.B."/>
            <person name="Cui X."/>
            <person name="Yuan T."/>
            <person name="Jiang B."/>
            <person name="Yang W."/>
            <person name="Lam T.T.-Y."/>
            <person name="Chang Q."/>
            <person name="Ding S."/>
            <person name="Wang X."/>
            <person name="Zhu J."/>
            <person name="Ruan X."/>
            <person name="Zhao L."/>
            <person name="Wei J."/>
            <person name="Que T."/>
            <person name="Du C."/>
            <person name="Cheng J."/>
            <person name="Dai P."/>
            <person name="Han X."/>
            <person name="Huang E."/>
            <person name="Gao Y."/>
            <person name="Liu J."/>
            <person name="Shao H."/>
            <person name="Ye R."/>
            <person name="Li L."/>
            <person name="Wei W."/>
            <person name="Wang X."/>
            <person name="Wang C."/>
            <person name="Huo Q."/>
            <person name="Li W."/>
            <person name="Guo W."/>
            <person name="Chen H."/>
            <person name="Chen S."/>
            <person name="Zhou L."/>
            <person name="Zhou L."/>
            <person name="Ni X."/>
            <person name="Tian J."/>
            <person name="Zhou Y."/>
            <person name="Sheng Y."/>
            <person name="Liu T."/>
            <person name="Pan Y."/>
            <person name="Xia L."/>
            <person name="Li J."/>
            <person name="Zhao F."/>
            <person name="Cao W."/>
        </authorList>
    </citation>
    <scope>NUCLEOTIDE SEQUENCE</scope>
    <source>
        <strain evidence="3">Rmic-2018</strain>
        <tissue evidence="3">Larvae</tissue>
    </source>
</reference>
<accession>A0A9J6EEL6</accession>
<dbReference type="PANTHER" id="PTHR11161:SF0">
    <property type="entry name" value="O-ACYLTRANSFERASE LIKE PROTEIN"/>
    <property type="match status" value="1"/>
</dbReference>
<feature type="compositionally biased region" description="Polar residues" evidence="1">
    <location>
        <begin position="19"/>
        <end position="30"/>
    </location>
</feature>
<keyword evidence="4" id="KW-1185">Reference proteome</keyword>
<sequence>MSSAKEEKSVNEREKKEAQNTNATHLPSHQAQRENNDWGRRAVEYSMLLHRSSADHIRYVYMLPHQHFVSFALGVFEAYAIVNKRLTSITRVRVAVLWVIAVAITTLVCLFPYAWDSASIPYDRVLAALYASLYPVLWSVSVSWMLHSCITGTAVLWVIAVAITTLVCLFPYAWDSASIPYDRVLAALYASLYPVLWSVSVSWMLHSCITGTAGLVNRFLSMGVFIPLGKLSFSLYLVHPYVLYMKVVTIRQFRALDQWTMLTRG</sequence>
<feature type="compositionally biased region" description="Basic and acidic residues" evidence="1">
    <location>
        <begin position="1"/>
        <end position="18"/>
    </location>
</feature>
<evidence type="ECO:0000313" key="4">
    <source>
        <dbReference type="Proteomes" id="UP000821866"/>
    </source>
</evidence>
<comment type="caution">
    <text evidence="3">The sequence shown here is derived from an EMBL/GenBank/DDBJ whole genome shotgun (WGS) entry which is preliminary data.</text>
</comment>
<organism evidence="3 4">
    <name type="scientific">Rhipicephalus microplus</name>
    <name type="common">Cattle tick</name>
    <name type="synonym">Boophilus microplus</name>
    <dbReference type="NCBI Taxonomy" id="6941"/>
    <lineage>
        <taxon>Eukaryota</taxon>
        <taxon>Metazoa</taxon>
        <taxon>Ecdysozoa</taxon>
        <taxon>Arthropoda</taxon>
        <taxon>Chelicerata</taxon>
        <taxon>Arachnida</taxon>
        <taxon>Acari</taxon>
        <taxon>Parasitiformes</taxon>
        <taxon>Ixodida</taxon>
        <taxon>Ixodoidea</taxon>
        <taxon>Ixodidae</taxon>
        <taxon>Rhipicephalinae</taxon>
        <taxon>Rhipicephalus</taxon>
        <taxon>Boophilus</taxon>
    </lineage>
</organism>
<feature type="transmembrane region" description="Helical" evidence="2">
    <location>
        <begin position="94"/>
        <end position="115"/>
    </location>
</feature>
<feature type="transmembrane region" description="Helical" evidence="2">
    <location>
        <begin position="219"/>
        <end position="238"/>
    </location>
</feature>
<dbReference type="VEuPathDB" id="VectorBase:LOC119161027"/>
<keyword evidence="2" id="KW-0812">Transmembrane</keyword>
<gene>
    <name evidence="3" type="ORF">HPB51_002219</name>
</gene>
<name>A0A9J6EEL6_RHIMP</name>
<dbReference type="InterPro" id="IPR052728">
    <property type="entry name" value="O2_lipid_transport_reg"/>
</dbReference>